<dbReference type="Pfam" id="PF13041">
    <property type="entry name" value="PPR_2"/>
    <property type="match status" value="2"/>
</dbReference>
<feature type="repeat" description="PPR" evidence="2">
    <location>
        <begin position="130"/>
        <end position="164"/>
    </location>
</feature>
<dbReference type="PANTHER" id="PTHR46862">
    <property type="entry name" value="OS07G0661900 PROTEIN"/>
    <property type="match status" value="1"/>
</dbReference>
<reference evidence="3" key="1">
    <citation type="submission" date="2023-05" db="EMBL/GenBank/DDBJ databases">
        <authorList>
            <person name="Huff M."/>
        </authorList>
    </citation>
    <scope>NUCLEOTIDE SEQUENCE</scope>
</reference>
<dbReference type="EMBL" id="OU503041">
    <property type="protein sequence ID" value="CAI9763328.1"/>
    <property type="molecule type" value="Genomic_DNA"/>
</dbReference>
<organism evidence="3 4">
    <name type="scientific">Fraxinus pennsylvanica</name>
    <dbReference type="NCBI Taxonomy" id="56036"/>
    <lineage>
        <taxon>Eukaryota</taxon>
        <taxon>Viridiplantae</taxon>
        <taxon>Streptophyta</taxon>
        <taxon>Embryophyta</taxon>
        <taxon>Tracheophyta</taxon>
        <taxon>Spermatophyta</taxon>
        <taxon>Magnoliopsida</taxon>
        <taxon>eudicotyledons</taxon>
        <taxon>Gunneridae</taxon>
        <taxon>Pentapetalae</taxon>
        <taxon>asterids</taxon>
        <taxon>lamiids</taxon>
        <taxon>Lamiales</taxon>
        <taxon>Oleaceae</taxon>
        <taxon>Oleeae</taxon>
        <taxon>Fraxinus</taxon>
    </lineage>
</organism>
<name>A0AAD1Z5I8_9LAMI</name>
<evidence type="ECO:0000256" key="2">
    <source>
        <dbReference type="PROSITE-ProRule" id="PRU00708"/>
    </source>
</evidence>
<proteinExistence type="predicted"/>
<dbReference type="Pfam" id="PF01535">
    <property type="entry name" value="PPR"/>
    <property type="match status" value="1"/>
</dbReference>
<dbReference type="Gene3D" id="1.25.40.10">
    <property type="entry name" value="Tetratricopeptide repeat domain"/>
    <property type="match status" value="4"/>
</dbReference>
<dbReference type="PANTHER" id="PTHR46862:SF5">
    <property type="entry name" value="OS02G0170000 PROTEIN"/>
    <property type="match status" value="1"/>
</dbReference>
<keyword evidence="4" id="KW-1185">Reference proteome</keyword>
<evidence type="ECO:0000256" key="1">
    <source>
        <dbReference type="ARBA" id="ARBA00022737"/>
    </source>
</evidence>
<protein>
    <recommendedName>
        <fullName evidence="5">Pentatricopeptide repeat-containing protein</fullName>
    </recommendedName>
</protein>
<feature type="repeat" description="PPR" evidence="2">
    <location>
        <begin position="200"/>
        <end position="234"/>
    </location>
</feature>
<keyword evidence="1" id="KW-0677">Repeat</keyword>
<feature type="repeat" description="PPR" evidence="2">
    <location>
        <begin position="424"/>
        <end position="458"/>
    </location>
</feature>
<dbReference type="SUPFAM" id="SSF48452">
    <property type="entry name" value="TPR-like"/>
    <property type="match status" value="1"/>
</dbReference>
<accession>A0AAD1Z5I8</accession>
<evidence type="ECO:0008006" key="5">
    <source>
        <dbReference type="Google" id="ProtNLM"/>
    </source>
</evidence>
<dbReference type="Proteomes" id="UP000834106">
    <property type="component" value="Chromosome 6"/>
</dbReference>
<feature type="repeat" description="PPR" evidence="2">
    <location>
        <begin position="492"/>
        <end position="526"/>
    </location>
</feature>
<dbReference type="AlphaFoldDB" id="A0AAD1Z5I8"/>
<dbReference type="PROSITE" id="PS51375">
    <property type="entry name" value="PPR"/>
    <property type="match status" value="6"/>
</dbReference>
<evidence type="ECO:0000313" key="4">
    <source>
        <dbReference type="Proteomes" id="UP000834106"/>
    </source>
</evidence>
<dbReference type="InterPro" id="IPR002885">
    <property type="entry name" value="PPR_rpt"/>
</dbReference>
<dbReference type="Pfam" id="PF13812">
    <property type="entry name" value="PPR_3"/>
    <property type="match status" value="1"/>
</dbReference>
<feature type="repeat" description="PPR" evidence="2">
    <location>
        <begin position="235"/>
        <end position="269"/>
    </location>
</feature>
<sequence length="631" mass="72719">MFTSNGTREFLKKIRPCFGLLISTTKPFSSERIIKQKKLVKKTHKNNKKSPKLSVRKENVEPKVYMRDMIAKIYNVLKYSTWDSAQEQLENLSIKWDSYTVNQVLKTHPPMEKAWLFFNWASGRKNFKHDQYTYTTMLDIFGEARRISSMKYVFQQMQEKGIKIDVVTYTSLLHWMSNDGDVDGAVKLWEEMKLKGCHPTVVSYTAYMKILFDHKRVKEATEVYKEMLQSGLSPNCYTYTVLMEHLARSGKFDEALEVFNKMQEAGVQPDKATCNILVEICCRTGETWAMLKILQYMKENFLVLRYPVYQKALETFKMAGESYEILRQVNRHFVIEHFKEEKTDKFGETARVNCSNVDSGFVLNLINKQNLVAVDYLLADMMDKGVRLDSKIISTIIELNSTNGRRNSALFAFEYGVKFGLNIDRIAYIALIGLSIRTNSFSKAVEIVEEMVREGHSLGTQQSALLIYHLGCNRDPVSAAKIFSVLPDGEKNTATYTALIGAYFSSGNVNKGFETLQIMKNEGINVALGTYYVLVDGLEKCGRVFELEFYWKEMKRMQAKSNLQTVSIEETILATNLPFRQKEFIDMRRKIHLEQMSSQSKSKAIAKAKAKGGFKRYLGSVLKMLWFWSIK</sequence>
<evidence type="ECO:0000313" key="3">
    <source>
        <dbReference type="EMBL" id="CAI9763328.1"/>
    </source>
</evidence>
<dbReference type="NCBIfam" id="TIGR00756">
    <property type="entry name" value="PPR"/>
    <property type="match status" value="5"/>
</dbReference>
<gene>
    <name evidence="3" type="ORF">FPE_LOCUS10758</name>
</gene>
<dbReference type="InterPro" id="IPR011990">
    <property type="entry name" value="TPR-like_helical_dom_sf"/>
</dbReference>
<feature type="repeat" description="PPR" evidence="2">
    <location>
        <begin position="165"/>
        <end position="199"/>
    </location>
</feature>